<dbReference type="PANTHER" id="PTHR46696:SF4">
    <property type="entry name" value="BIOTIN BIOSYNTHESIS CYTOCHROME P450"/>
    <property type="match status" value="1"/>
</dbReference>
<evidence type="ECO:0000313" key="4">
    <source>
        <dbReference type="Proteomes" id="UP001501371"/>
    </source>
</evidence>
<dbReference type="CDD" id="cd11033">
    <property type="entry name" value="CYP142-like"/>
    <property type="match status" value="1"/>
</dbReference>
<evidence type="ECO:0000313" key="3">
    <source>
        <dbReference type="EMBL" id="GAA1193082.1"/>
    </source>
</evidence>
<sequence length="446" mass="49668">MTVSPRSPRPFPSSAHSTAAPVRPVPARKEHRERPNLTDPSFWQLPHVARAEAFARLRQFDEPQYFVERPGSRWRSERGFHALVTHADVVEASRNAQVFASAPGATTPEPARWVRALFGDSMVNLDAPRHTQLRRIVSRAFTPRILSRTEEDIHAVATRIVDDLLTSRPDDFVTAVASRMPFEVICNLMGIPERERPGILDQVNRASGDIGVARDARARLRMPGQGLLALARMQGMIANLGRERRRAPTDDLISALVRADIDGQSLTGRQLGAFFSLLMVAGVETTRNAIAHGLDLLSRHPEQRELLLSDFERYADGAVEEIVRYSTPIIQFRRTVTRDHRMNGHDFRRGDKVVLFYASANRDESVFPDPDAFDITRSPNPHVGYGGGGPHYCLGTHLAKLEMKALFGELLTRVPRLRSAGDPVLVPSNFDNRVRSMPCAGVPVPG</sequence>
<evidence type="ECO:0000256" key="1">
    <source>
        <dbReference type="ARBA" id="ARBA00010617"/>
    </source>
</evidence>
<feature type="region of interest" description="Disordered" evidence="2">
    <location>
        <begin position="1"/>
        <end position="40"/>
    </location>
</feature>
<protein>
    <submittedName>
        <fullName evidence="3">Methyl-branched lipid omega-hydroxylase Cyp124</fullName>
    </submittedName>
</protein>
<evidence type="ECO:0000256" key="2">
    <source>
        <dbReference type="SAM" id="MobiDB-lite"/>
    </source>
</evidence>
<dbReference type="InterPro" id="IPR001128">
    <property type="entry name" value="Cyt_P450"/>
</dbReference>
<dbReference type="InterPro" id="IPR002397">
    <property type="entry name" value="Cyt_P450_B"/>
</dbReference>
<keyword evidence="4" id="KW-1185">Reference proteome</keyword>
<reference evidence="4" key="1">
    <citation type="journal article" date="2019" name="Int. J. Syst. Evol. Microbiol.">
        <title>The Global Catalogue of Microorganisms (GCM) 10K type strain sequencing project: providing services to taxonomists for standard genome sequencing and annotation.</title>
        <authorList>
            <consortium name="The Broad Institute Genomics Platform"/>
            <consortium name="The Broad Institute Genome Sequencing Center for Infectious Disease"/>
            <person name="Wu L."/>
            <person name="Ma J."/>
        </authorList>
    </citation>
    <scope>NUCLEOTIDE SEQUENCE [LARGE SCALE GENOMIC DNA]</scope>
    <source>
        <strain evidence="4">JCM 12696</strain>
    </source>
</reference>
<dbReference type="Proteomes" id="UP001501371">
    <property type="component" value="Unassembled WGS sequence"/>
</dbReference>
<dbReference type="Pfam" id="PF00067">
    <property type="entry name" value="p450"/>
    <property type="match status" value="1"/>
</dbReference>
<organism evidence="3 4">
    <name type="scientific">Streptomyces hebeiensis</name>
    <dbReference type="NCBI Taxonomy" id="229486"/>
    <lineage>
        <taxon>Bacteria</taxon>
        <taxon>Bacillati</taxon>
        <taxon>Actinomycetota</taxon>
        <taxon>Actinomycetes</taxon>
        <taxon>Kitasatosporales</taxon>
        <taxon>Streptomycetaceae</taxon>
        <taxon>Streptomyces</taxon>
    </lineage>
</organism>
<dbReference type="EMBL" id="BAAAKV010000069">
    <property type="protein sequence ID" value="GAA1193082.1"/>
    <property type="molecule type" value="Genomic_DNA"/>
</dbReference>
<comment type="caution">
    <text evidence="3">The sequence shown here is derived from an EMBL/GenBank/DDBJ whole genome shotgun (WGS) entry which is preliminary data.</text>
</comment>
<gene>
    <name evidence="3" type="primary">cyp124</name>
    <name evidence="3" type="ORF">GCM10009654_57890</name>
</gene>
<proteinExistence type="inferred from homology"/>
<dbReference type="RefSeq" id="WP_344282930.1">
    <property type="nucleotide sequence ID" value="NZ_BAAAKV010000069.1"/>
</dbReference>
<dbReference type="Gene3D" id="1.10.630.10">
    <property type="entry name" value="Cytochrome P450"/>
    <property type="match status" value="1"/>
</dbReference>
<dbReference type="SUPFAM" id="SSF48264">
    <property type="entry name" value="Cytochrome P450"/>
    <property type="match status" value="1"/>
</dbReference>
<dbReference type="InterPro" id="IPR036396">
    <property type="entry name" value="Cyt_P450_sf"/>
</dbReference>
<dbReference type="PANTHER" id="PTHR46696">
    <property type="entry name" value="P450, PUTATIVE (EUROFUNG)-RELATED"/>
    <property type="match status" value="1"/>
</dbReference>
<comment type="similarity">
    <text evidence="1">Belongs to the cytochrome P450 family.</text>
</comment>
<feature type="compositionally biased region" description="Basic and acidic residues" evidence="2">
    <location>
        <begin position="27"/>
        <end position="36"/>
    </location>
</feature>
<dbReference type="PRINTS" id="PR00359">
    <property type="entry name" value="BP450"/>
</dbReference>
<name>A0ABP4FQY4_9ACTN</name>
<accession>A0ABP4FQY4</accession>